<sequence>MNIKNWWILASVLLVSANAGRYDLGPQHFYEHSPPPPQIVPNYETKDVVLYLTPRQVQALEAGGAIVRPQENDSEQLYPAETGQEVQEQEEESEQSHDKETEENLGDQKLTDVTELEEIFRILNKQIEEDARRIHGDSYSGQISQTENGEELEEEDEKVEPEEEKQTGEQDEVYQEEKQIGNVRKIPSRFGVLQRYRLEKYFTPSVSNIKNQQQNDDDIRSLTSDRKSNRFPEVDKKSENHENGIKNNKNRLQDKYKVIPVEEESQEENKQKLNVDLGQEQLIKLLSSVLENNKVVQSIAQHREQLVQKELQLHKGLQELKAAPKHHQRKYETEIERLRANLEAQNALETAEALARSRRISPKGGFNKNNFELDNGNRESLPSPLRSFELRGSQQLVPYKILTPISGPVVKSSRTVPVKINKQIPVSSNPKELKIIRHLR</sequence>
<comment type="caution">
    <text evidence="3">The sequence shown here is derived from an EMBL/GenBank/DDBJ whole genome shotgun (WGS) entry which is preliminary data.</text>
</comment>
<feature type="region of interest" description="Disordered" evidence="1">
    <location>
        <begin position="207"/>
        <end position="251"/>
    </location>
</feature>
<feature type="compositionally biased region" description="Basic and acidic residues" evidence="1">
    <location>
        <begin position="217"/>
        <end position="244"/>
    </location>
</feature>
<feature type="region of interest" description="Disordered" evidence="1">
    <location>
        <begin position="133"/>
        <end position="175"/>
    </location>
</feature>
<keyword evidence="4" id="KW-1185">Reference proteome</keyword>
<dbReference type="Proteomes" id="UP000791440">
    <property type="component" value="Unassembled WGS sequence"/>
</dbReference>
<accession>A0A921YKH6</accession>
<feature type="chain" id="PRO_5036722287" evidence="2">
    <location>
        <begin position="20"/>
        <end position="440"/>
    </location>
</feature>
<reference evidence="3" key="2">
    <citation type="submission" date="2020-12" db="EMBL/GenBank/DDBJ databases">
        <authorList>
            <person name="Kanost M."/>
        </authorList>
    </citation>
    <scope>NUCLEOTIDE SEQUENCE</scope>
</reference>
<reference evidence="3" key="1">
    <citation type="journal article" date="2016" name="Insect Biochem. Mol. Biol.">
        <title>Multifaceted biological insights from a draft genome sequence of the tobacco hornworm moth, Manduca sexta.</title>
        <authorList>
            <person name="Kanost M.R."/>
            <person name="Arrese E.L."/>
            <person name="Cao X."/>
            <person name="Chen Y.R."/>
            <person name="Chellapilla S."/>
            <person name="Goldsmith M.R."/>
            <person name="Grosse-Wilde E."/>
            <person name="Heckel D.G."/>
            <person name="Herndon N."/>
            <person name="Jiang H."/>
            <person name="Papanicolaou A."/>
            <person name="Qu J."/>
            <person name="Soulages J.L."/>
            <person name="Vogel H."/>
            <person name="Walters J."/>
            <person name="Waterhouse R.M."/>
            <person name="Ahn S.J."/>
            <person name="Almeida F.C."/>
            <person name="An C."/>
            <person name="Aqrawi P."/>
            <person name="Bretschneider A."/>
            <person name="Bryant W.B."/>
            <person name="Bucks S."/>
            <person name="Chao H."/>
            <person name="Chevignon G."/>
            <person name="Christen J.M."/>
            <person name="Clarke D.F."/>
            <person name="Dittmer N.T."/>
            <person name="Ferguson L.C.F."/>
            <person name="Garavelou S."/>
            <person name="Gordon K.H.J."/>
            <person name="Gunaratna R.T."/>
            <person name="Han Y."/>
            <person name="Hauser F."/>
            <person name="He Y."/>
            <person name="Heidel-Fischer H."/>
            <person name="Hirsh A."/>
            <person name="Hu Y."/>
            <person name="Jiang H."/>
            <person name="Kalra D."/>
            <person name="Klinner C."/>
            <person name="Konig C."/>
            <person name="Kovar C."/>
            <person name="Kroll A.R."/>
            <person name="Kuwar S.S."/>
            <person name="Lee S.L."/>
            <person name="Lehman R."/>
            <person name="Li K."/>
            <person name="Li Z."/>
            <person name="Liang H."/>
            <person name="Lovelace S."/>
            <person name="Lu Z."/>
            <person name="Mansfield J.H."/>
            <person name="McCulloch K.J."/>
            <person name="Mathew T."/>
            <person name="Morton B."/>
            <person name="Muzny D.M."/>
            <person name="Neunemann D."/>
            <person name="Ongeri F."/>
            <person name="Pauchet Y."/>
            <person name="Pu L.L."/>
            <person name="Pyrousis I."/>
            <person name="Rao X.J."/>
            <person name="Redding A."/>
            <person name="Roesel C."/>
            <person name="Sanchez-Gracia A."/>
            <person name="Schaack S."/>
            <person name="Shukla A."/>
            <person name="Tetreau G."/>
            <person name="Wang Y."/>
            <person name="Xiong G.H."/>
            <person name="Traut W."/>
            <person name="Walsh T.K."/>
            <person name="Worley K.C."/>
            <person name="Wu D."/>
            <person name="Wu W."/>
            <person name="Wu Y.Q."/>
            <person name="Zhang X."/>
            <person name="Zou Z."/>
            <person name="Zucker H."/>
            <person name="Briscoe A.D."/>
            <person name="Burmester T."/>
            <person name="Clem R.J."/>
            <person name="Feyereisen R."/>
            <person name="Grimmelikhuijzen C.J.P."/>
            <person name="Hamodrakas S.J."/>
            <person name="Hansson B.S."/>
            <person name="Huguet E."/>
            <person name="Jermiin L.S."/>
            <person name="Lan Q."/>
            <person name="Lehman H.K."/>
            <person name="Lorenzen M."/>
            <person name="Merzendorfer H."/>
            <person name="Michalopoulos I."/>
            <person name="Morton D.B."/>
            <person name="Muthukrishnan S."/>
            <person name="Oakeshott J.G."/>
            <person name="Palmer W."/>
            <person name="Park Y."/>
            <person name="Passarelli A.L."/>
            <person name="Rozas J."/>
            <person name="Schwartz L.M."/>
            <person name="Smith W."/>
            <person name="Southgate A."/>
            <person name="Vilcinskas A."/>
            <person name="Vogt R."/>
            <person name="Wang P."/>
            <person name="Werren J."/>
            <person name="Yu X.Q."/>
            <person name="Zhou J.J."/>
            <person name="Brown S.J."/>
            <person name="Scherer S.E."/>
            <person name="Richards S."/>
            <person name="Blissard G.W."/>
        </authorList>
    </citation>
    <scope>NUCLEOTIDE SEQUENCE</scope>
</reference>
<dbReference type="AlphaFoldDB" id="A0A921YKH6"/>
<evidence type="ECO:0000313" key="3">
    <source>
        <dbReference type="EMBL" id="KAG6440949.1"/>
    </source>
</evidence>
<keyword evidence="2" id="KW-0732">Signal</keyword>
<evidence type="ECO:0000313" key="4">
    <source>
        <dbReference type="Proteomes" id="UP000791440"/>
    </source>
</evidence>
<evidence type="ECO:0000256" key="1">
    <source>
        <dbReference type="SAM" id="MobiDB-lite"/>
    </source>
</evidence>
<protein>
    <submittedName>
        <fullName evidence="3">Uncharacterized protein</fullName>
    </submittedName>
</protein>
<dbReference type="EMBL" id="JH668283">
    <property type="protein sequence ID" value="KAG6440949.1"/>
    <property type="molecule type" value="Genomic_DNA"/>
</dbReference>
<evidence type="ECO:0000256" key="2">
    <source>
        <dbReference type="SAM" id="SignalP"/>
    </source>
</evidence>
<feature type="region of interest" description="Disordered" evidence="1">
    <location>
        <begin position="81"/>
        <end position="111"/>
    </location>
</feature>
<dbReference type="OrthoDB" id="6537767at2759"/>
<name>A0A921YKH6_MANSE</name>
<proteinExistence type="predicted"/>
<feature type="signal peptide" evidence="2">
    <location>
        <begin position="1"/>
        <end position="19"/>
    </location>
</feature>
<feature type="compositionally biased region" description="Acidic residues" evidence="1">
    <location>
        <begin position="148"/>
        <end position="174"/>
    </location>
</feature>
<gene>
    <name evidence="3" type="ORF">O3G_MSEX001547</name>
</gene>
<organism evidence="3 4">
    <name type="scientific">Manduca sexta</name>
    <name type="common">Tobacco hawkmoth</name>
    <name type="synonym">Tobacco hornworm</name>
    <dbReference type="NCBI Taxonomy" id="7130"/>
    <lineage>
        <taxon>Eukaryota</taxon>
        <taxon>Metazoa</taxon>
        <taxon>Ecdysozoa</taxon>
        <taxon>Arthropoda</taxon>
        <taxon>Hexapoda</taxon>
        <taxon>Insecta</taxon>
        <taxon>Pterygota</taxon>
        <taxon>Neoptera</taxon>
        <taxon>Endopterygota</taxon>
        <taxon>Lepidoptera</taxon>
        <taxon>Glossata</taxon>
        <taxon>Ditrysia</taxon>
        <taxon>Bombycoidea</taxon>
        <taxon>Sphingidae</taxon>
        <taxon>Sphinginae</taxon>
        <taxon>Sphingini</taxon>
        <taxon>Manduca</taxon>
    </lineage>
</organism>